<keyword evidence="1" id="KW-0812">Transmembrane</keyword>
<dbReference type="Pfam" id="PF00664">
    <property type="entry name" value="ABC_membrane"/>
    <property type="match status" value="1"/>
</dbReference>
<evidence type="ECO:0000259" key="4">
    <source>
        <dbReference type="PROSITE" id="PS50929"/>
    </source>
</evidence>
<dbReference type="SUPFAM" id="SSF90123">
    <property type="entry name" value="ABC transporter transmembrane region"/>
    <property type="match status" value="1"/>
</dbReference>
<dbReference type="OrthoDB" id="5567239at2759"/>
<accession>A0A165CCH0</accession>
<proteinExistence type="predicted"/>
<feature type="domain" description="ABC transmembrane type-1" evidence="4">
    <location>
        <begin position="1"/>
        <end position="65"/>
    </location>
</feature>
<dbReference type="InterPro" id="IPR011527">
    <property type="entry name" value="ABC1_TM_dom"/>
</dbReference>
<dbReference type="STRING" id="1314781.A0A165CCH0"/>
<dbReference type="GO" id="GO:0140359">
    <property type="term" value="F:ABC-type transporter activity"/>
    <property type="evidence" value="ECO:0007669"/>
    <property type="project" value="InterPro"/>
</dbReference>
<dbReference type="AlphaFoldDB" id="A0A165CCH0"/>
<evidence type="ECO:0000313" key="5">
    <source>
        <dbReference type="EMBL" id="KZV82215.1"/>
    </source>
</evidence>
<dbReference type="Proteomes" id="UP000077266">
    <property type="component" value="Unassembled WGS sequence"/>
</dbReference>
<evidence type="ECO:0000256" key="1">
    <source>
        <dbReference type="ARBA" id="ARBA00022692"/>
    </source>
</evidence>
<keyword evidence="2" id="KW-1133">Transmembrane helix</keyword>
<dbReference type="GO" id="GO:0005524">
    <property type="term" value="F:ATP binding"/>
    <property type="evidence" value="ECO:0007669"/>
    <property type="project" value="InterPro"/>
</dbReference>
<evidence type="ECO:0000256" key="3">
    <source>
        <dbReference type="ARBA" id="ARBA00023136"/>
    </source>
</evidence>
<dbReference type="GO" id="GO:0016020">
    <property type="term" value="C:membrane"/>
    <property type="evidence" value="ECO:0007669"/>
    <property type="project" value="InterPro"/>
</dbReference>
<keyword evidence="6" id="KW-1185">Reference proteome</keyword>
<gene>
    <name evidence="5" type="ORF">EXIGLDRAFT_778839</name>
</gene>
<dbReference type="InParanoid" id="A0A165CCH0"/>
<reference evidence="5 6" key="1">
    <citation type="journal article" date="2016" name="Mol. Biol. Evol.">
        <title>Comparative Genomics of Early-Diverging Mushroom-Forming Fungi Provides Insights into the Origins of Lignocellulose Decay Capabilities.</title>
        <authorList>
            <person name="Nagy L.G."/>
            <person name="Riley R."/>
            <person name="Tritt A."/>
            <person name="Adam C."/>
            <person name="Daum C."/>
            <person name="Floudas D."/>
            <person name="Sun H."/>
            <person name="Yadav J.S."/>
            <person name="Pangilinan J."/>
            <person name="Larsson K.H."/>
            <person name="Matsuura K."/>
            <person name="Barry K."/>
            <person name="Labutti K."/>
            <person name="Kuo R."/>
            <person name="Ohm R.A."/>
            <person name="Bhattacharya S.S."/>
            <person name="Shirouzu T."/>
            <person name="Yoshinaga Y."/>
            <person name="Martin F.M."/>
            <person name="Grigoriev I.V."/>
            <person name="Hibbett D.S."/>
        </authorList>
    </citation>
    <scope>NUCLEOTIDE SEQUENCE [LARGE SCALE GENOMIC DNA]</scope>
    <source>
        <strain evidence="5 6">HHB12029</strain>
    </source>
</reference>
<evidence type="ECO:0000256" key="2">
    <source>
        <dbReference type="ARBA" id="ARBA00022989"/>
    </source>
</evidence>
<sequence>MFSVRAIANATHAYLMKIAGQRIVARLRGQMYASALRQEVEFVKRGEGDVLSRLGSDSTIVGDSVNRLSKRACFGPYLGALYVLAVCSEDTFGS</sequence>
<name>A0A165CCH0_EXIGL</name>
<dbReference type="PROSITE" id="PS50929">
    <property type="entry name" value="ABC_TM1F"/>
    <property type="match status" value="1"/>
</dbReference>
<keyword evidence="3" id="KW-0472">Membrane</keyword>
<evidence type="ECO:0000313" key="6">
    <source>
        <dbReference type="Proteomes" id="UP000077266"/>
    </source>
</evidence>
<dbReference type="EMBL" id="KV426338">
    <property type="protein sequence ID" value="KZV82215.1"/>
    <property type="molecule type" value="Genomic_DNA"/>
</dbReference>
<dbReference type="Gene3D" id="1.20.1560.10">
    <property type="entry name" value="ABC transporter type 1, transmembrane domain"/>
    <property type="match status" value="1"/>
</dbReference>
<protein>
    <recommendedName>
        <fullName evidence="4">ABC transmembrane type-1 domain-containing protein</fullName>
    </recommendedName>
</protein>
<organism evidence="5 6">
    <name type="scientific">Exidia glandulosa HHB12029</name>
    <dbReference type="NCBI Taxonomy" id="1314781"/>
    <lineage>
        <taxon>Eukaryota</taxon>
        <taxon>Fungi</taxon>
        <taxon>Dikarya</taxon>
        <taxon>Basidiomycota</taxon>
        <taxon>Agaricomycotina</taxon>
        <taxon>Agaricomycetes</taxon>
        <taxon>Auriculariales</taxon>
        <taxon>Exidiaceae</taxon>
        <taxon>Exidia</taxon>
    </lineage>
</organism>
<dbReference type="InterPro" id="IPR036640">
    <property type="entry name" value="ABC1_TM_sf"/>
</dbReference>